<proteinExistence type="predicted"/>
<organism evidence="1">
    <name type="scientific">marine metagenome</name>
    <dbReference type="NCBI Taxonomy" id="408172"/>
    <lineage>
        <taxon>unclassified sequences</taxon>
        <taxon>metagenomes</taxon>
        <taxon>ecological metagenomes</taxon>
    </lineage>
</organism>
<accession>A0A382KWL6</accession>
<protein>
    <recommendedName>
        <fullName evidence="2">SIS domain-containing protein</fullName>
    </recommendedName>
</protein>
<feature type="non-terminal residue" evidence="1">
    <location>
        <position position="279"/>
    </location>
</feature>
<reference evidence="1" key="1">
    <citation type="submission" date="2018-05" db="EMBL/GenBank/DDBJ databases">
        <authorList>
            <person name="Lanie J.A."/>
            <person name="Ng W.-L."/>
            <person name="Kazmierczak K.M."/>
            <person name="Andrzejewski T.M."/>
            <person name="Davidsen T.M."/>
            <person name="Wayne K.J."/>
            <person name="Tettelin H."/>
            <person name="Glass J.I."/>
            <person name="Rusch D."/>
            <person name="Podicherti R."/>
            <person name="Tsui H.-C.T."/>
            <person name="Winkler M.E."/>
        </authorList>
    </citation>
    <scope>NUCLEOTIDE SEQUENCE</scope>
</reference>
<sequence length="279" mass="30066">MVAAAERGAQRLVAGGRLYAASVRPDFVSEAYIRSGGLMMLQACDDGQKVCGSDVVIVGWSGDSRGASLDLVKRLRGTHALVIGIGPPREELSSLVDACIGNDVQVPASLTGVFGVSYPVVSVHNLVLLWAFTGEMIAALTRLGQMPAVYQSVLVPGARARNDGLVTRRFHERHAVPPIEADELGTTYLSEIAGCLRTVRDRQIEIVEQIADTCAEVIHRGNRIQAFLISHFPCHQAGAPGDPGFMHRLAIVHGETPDLAELEKALQPGDLFLFLGYYR</sequence>
<gene>
    <name evidence="1" type="ORF">METZ01_LOCUS281563</name>
</gene>
<dbReference type="AlphaFoldDB" id="A0A382KWL6"/>
<evidence type="ECO:0000313" key="1">
    <source>
        <dbReference type="EMBL" id="SVC28709.1"/>
    </source>
</evidence>
<dbReference type="Gene3D" id="3.40.50.10490">
    <property type="entry name" value="Glucose-6-phosphate isomerase like protein, domain 1"/>
    <property type="match status" value="1"/>
</dbReference>
<name>A0A382KWL6_9ZZZZ</name>
<evidence type="ECO:0008006" key="2">
    <source>
        <dbReference type="Google" id="ProtNLM"/>
    </source>
</evidence>
<dbReference type="EMBL" id="UINC01083216">
    <property type="protein sequence ID" value="SVC28709.1"/>
    <property type="molecule type" value="Genomic_DNA"/>
</dbReference>